<dbReference type="Pfam" id="PF00440">
    <property type="entry name" value="TetR_N"/>
    <property type="match status" value="1"/>
</dbReference>
<accession>A0ABT6MHM2</accession>
<evidence type="ECO:0000313" key="7">
    <source>
        <dbReference type="Proteomes" id="UP001160334"/>
    </source>
</evidence>
<gene>
    <name evidence="6" type="ORF">M2280_005078</name>
</gene>
<dbReference type="PROSITE" id="PS50977">
    <property type="entry name" value="HTH_TETR_2"/>
    <property type="match status" value="1"/>
</dbReference>
<dbReference type="Gene3D" id="1.10.10.60">
    <property type="entry name" value="Homeodomain-like"/>
    <property type="match status" value="1"/>
</dbReference>
<dbReference type="PANTHER" id="PTHR30055:SF148">
    <property type="entry name" value="TETR-FAMILY TRANSCRIPTIONAL REGULATOR"/>
    <property type="match status" value="1"/>
</dbReference>
<evidence type="ECO:0000256" key="3">
    <source>
        <dbReference type="ARBA" id="ARBA00023163"/>
    </source>
</evidence>
<dbReference type="InterPro" id="IPR011075">
    <property type="entry name" value="TetR_C"/>
</dbReference>
<dbReference type="PANTHER" id="PTHR30055">
    <property type="entry name" value="HTH-TYPE TRANSCRIPTIONAL REGULATOR RUTR"/>
    <property type="match status" value="1"/>
</dbReference>
<dbReference type="InterPro" id="IPR001647">
    <property type="entry name" value="HTH_TetR"/>
</dbReference>
<sequence length="212" mass="22850">MQRDVALHFTAWQGLGMPVTSAAAGRGGPRKRDLVLQTVVDELAATPYAQLTVERIAEASGVHKTTLYRWWSGKPELVADALATLMDTGPVPDTGSTRSDLVEWLTGTVRNYAGSPLGVAMPALISDLARTPEGLDAFRVAFLTERRANCAEVIERGVARGDLPADLDVDLFMDTLAGAVFYRQVVTGARVDADTAERVVDLMLPAARDARR</sequence>
<feature type="domain" description="HTH tetR-type" evidence="5">
    <location>
        <begin position="29"/>
        <end position="89"/>
    </location>
</feature>
<dbReference type="InterPro" id="IPR009057">
    <property type="entry name" value="Homeodomain-like_sf"/>
</dbReference>
<dbReference type="Gene3D" id="1.10.357.10">
    <property type="entry name" value="Tetracycline Repressor, domain 2"/>
    <property type="match status" value="1"/>
</dbReference>
<dbReference type="InterPro" id="IPR050109">
    <property type="entry name" value="HTH-type_TetR-like_transc_reg"/>
</dbReference>
<name>A0ABT6MHM2_9NOCA</name>
<feature type="DNA-binding region" description="H-T-H motif" evidence="4">
    <location>
        <begin position="52"/>
        <end position="71"/>
    </location>
</feature>
<dbReference type="SUPFAM" id="SSF46689">
    <property type="entry name" value="Homeodomain-like"/>
    <property type="match status" value="1"/>
</dbReference>
<dbReference type="RefSeq" id="WP_280763082.1">
    <property type="nucleotide sequence ID" value="NZ_JARXVC010000016.1"/>
</dbReference>
<proteinExistence type="predicted"/>
<keyword evidence="2 4" id="KW-0238">DNA-binding</keyword>
<dbReference type="EMBL" id="JARXVC010000016">
    <property type="protein sequence ID" value="MDH6283827.1"/>
    <property type="molecule type" value="Genomic_DNA"/>
</dbReference>
<dbReference type="SUPFAM" id="SSF48498">
    <property type="entry name" value="Tetracyclin repressor-like, C-terminal domain"/>
    <property type="match status" value="1"/>
</dbReference>
<evidence type="ECO:0000256" key="1">
    <source>
        <dbReference type="ARBA" id="ARBA00023015"/>
    </source>
</evidence>
<keyword evidence="3" id="KW-0804">Transcription</keyword>
<keyword evidence="1" id="KW-0805">Transcription regulation</keyword>
<organism evidence="6 7">
    <name type="scientific">Prescottella agglutinans</name>
    <dbReference type="NCBI Taxonomy" id="1644129"/>
    <lineage>
        <taxon>Bacteria</taxon>
        <taxon>Bacillati</taxon>
        <taxon>Actinomycetota</taxon>
        <taxon>Actinomycetes</taxon>
        <taxon>Mycobacteriales</taxon>
        <taxon>Nocardiaceae</taxon>
        <taxon>Prescottella</taxon>
    </lineage>
</organism>
<dbReference type="Proteomes" id="UP001160334">
    <property type="component" value="Unassembled WGS sequence"/>
</dbReference>
<comment type="caution">
    <text evidence="6">The sequence shown here is derived from an EMBL/GenBank/DDBJ whole genome shotgun (WGS) entry which is preliminary data.</text>
</comment>
<evidence type="ECO:0000259" key="5">
    <source>
        <dbReference type="PROSITE" id="PS50977"/>
    </source>
</evidence>
<keyword evidence="7" id="KW-1185">Reference proteome</keyword>
<evidence type="ECO:0000313" key="6">
    <source>
        <dbReference type="EMBL" id="MDH6283827.1"/>
    </source>
</evidence>
<dbReference type="InterPro" id="IPR036271">
    <property type="entry name" value="Tet_transcr_reg_TetR-rel_C_sf"/>
</dbReference>
<reference evidence="6 7" key="1">
    <citation type="submission" date="2023-04" db="EMBL/GenBank/DDBJ databases">
        <title>Forest soil microbial communities from Buena Vista Peninsula, Colon Province, Panama.</title>
        <authorList>
            <person name="Bouskill N."/>
        </authorList>
    </citation>
    <scope>NUCLEOTIDE SEQUENCE [LARGE SCALE GENOMIC DNA]</scope>
    <source>
        <strain evidence="6 7">CFH S0262</strain>
    </source>
</reference>
<protein>
    <submittedName>
        <fullName evidence="6">AcrR family transcriptional regulator</fullName>
    </submittedName>
</protein>
<dbReference type="Pfam" id="PF16859">
    <property type="entry name" value="TetR_C_11"/>
    <property type="match status" value="1"/>
</dbReference>
<evidence type="ECO:0000256" key="2">
    <source>
        <dbReference type="ARBA" id="ARBA00023125"/>
    </source>
</evidence>
<evidence type="ECO:0000256" key="4">
    <source>
        <dbReference type="PROSITE-ProRule" id="PRU00335"/>
    </source>
</evidence>